<organism evidence="6 7">
    <name type="scientific">Amedibacillus dolichus CAG:375</name>
    <dbReference type="NCBI Taxonomy" id="1263076"/>
    <lineage>
        <taxon>Bacteria</taxon>
        <taxon>Bacillati</taxon>
        <taxon>Bacillota</taxon>
        <taxon>Erysipelotrichia</taxon>
        <taxon>Erysipelotrichales</taxon>
        <taxon>Erysipelotrichaceae</taxon>
        <taxon>Amedibacillus</taxon>
    </lineage>
</organism>
<dbReference type="Gene3D" id="1.10.443.10">
    <property type="entry name" value="Intergrase catalytic core"/>
    <property type="match status" value="1"/>
</dbReference>
<proteinExistence type="inferred from homology"/>
<evidence type="ECO:0000313" key="7">
    <source>
        <dbReference type="Proteomes" id="UP000018093"/>
    </source>
</evidence>
<dbReference type="Pfam" id="PF00589">
    <property type="entry name" value="Phage_integrase"/>
    <property type="match status" value="1"/>
</dbReference>
<keyword evidence="2" id="KW-0229">DNA integration</keyword>
<feature type="domain" description="Tyr recombinase" evidence="5">
    <location>
        <begin position="182"/>
        <end position="386"/>
    </location>
</feature>
<dbReference type="GO" id="GO:0003677">
    <property type="term" value="F:DNA binding"/>
    <property type="evidence" value="ECO:0007669"/>
    <property type="project" value="UniProtKB-KW"/>
</dbReference>
<dbReference type="InterPro" id="IPR050808">
    <property type="entry name" value="Phage_Integrase"/>
</dbReference>
<dbReference type="InterPro" id="IPR002104">
    <property type="entry name" value="Integrase_catalytic"/>
</dbReference>
<dbReference type="GO" id="GO:0008907">
    <property type="term" value="F:integrase activity"/>
    <property type="evidence" value="ECO:0007669"/>
    <property type="project" value="InterPro"/>
</dbReference>
<evidence type="ECO:0000256" key="2">
    <source>
        <dbReference type="ARBA" id="ARBA00022908"/>
    </source>
</evidence>
<dbReference type="Gene3D" id="1.10.150.130">
    <property type="match status" value="1"/>
</dbReference>
<dbReference type="PANTHER" id="PTHR30629">
    <property type="entry name" value="PROPHAGE INTEGRASE"/>
    <property type="match status" value="1"/>
</dbReference>
<dbReference type="CDD" id="cd01189">
    <property type="entry name" value="INT_ICEBs1_C_like"/>
    <property type="match status" value="1"/>
</dbReference>
<sequence length="391" mass="45501">MKRTDNKGRLLKNGESQRKDGRYAYKYIENGKEKFIYSWKLVATDRVPKGKRDCIALRDKIKAVQKDLYEGINTSNRNITVLQLYERYTKSRANVRKSTTLGRKTLVKMLENDRLGNMCIDKVKVSEAKAWAYRTREKYAYSTVKNMKRSLNATFYLAIQDDLLRKNPFDFSLTDVIENDTQAKKPLTEEQITSLLEFTKNDCIYQRYYHAIIVLLHTGLRISELCGLTLSDIDFNNNSLNIDKQLKKDKDGYYIEKPKTESGVRQLPMNDYVIKVLQEVIESRTNAQEIEVDGYRDFVFLTQQGFPMYSQCYTTSLRGLAKKYNKYTGEEIKLTPHILRHTYCTNMANMGMQPNALQYAMGHKNITMTLGYYAHGSFQSVQAEMQRLFVA</sequence>
<comment type="caution">
    <text evidence="6">The sequence shown here is derived from an EMBL/GenBank/DDBJ whole genome shotgun (WGS) entry which is preliminary data.</text>
</comment>
<keyword evidence="4" id="KW-0233">DNA recombination</keyword>
<gene>
    <name evidence="6" type="ORF">BN631_00243</name>
</gene>
<name>R7G9C5_9FIRM</name>
<dbReference type="InterPro" id="IPR010998">
    <property type="entry name" value="Integrase_recombinase_N"/>
</dbReference>
<accession>R7G9C5</accession>
<dbReference type="InterPro" id="IPR004191">
    <property type="entry name" value="Integrase_Tn916-type_DNA-bd_N"/>
</dbReference>
<dbReference type="Pfam" id="PF02920">
    <property type="entry name" value="Integrase_DNA"/>
    <property type="match status" value="1"/>
</dbReference>
<dbReference type="InterPro" id="IPR011010">
    <property type="entry name" value="DNA_brk_join_enz"/>
</dbReference>
<dbReference type="InterPro" id="IPR016177">
    <property type="entry name" value="DNA-bd_dom_sf"/>
</dbReference>
<evidence type="ECO:0000313" key="6">
    <source>
        <dbReference type="EMBL" id="CDE23591.1"/>
    </source>
</evidence>
<dbReference type="InterPro" id="IPR013762">
    <property type="entry name" value="Integrase-like_cat_sf"/>
</dbReference>
<keyword evidence="3" id="KW-0238">DNA-binding</keyword>
<dbReference type="SUPFAM" id="SSF54171">
    <property type="entry name" value="DNA-binding domain"/>
    <property type="match status" value="1"/>
</dbReference>
<dbReference type="Proteomes" id="UP000018093">
    <property type="component" value="Unassembled WGS sequence"/>
</dbReference>
<dbReference type="GO" id="GO:0006310">
    <property type="term" value="P:DNA recombination"/>
    <property type="evidence" value="ECO:0007669"/>
    <property type="project" value="UniProtKB-KW"/>
</dbReference>
<reference evidence="6" key="1">
    <citation type="submission" date="2012-11" db="EMBL/GenBank/DDBJ databases">
        <title>Dependencies among metagenomic species, viruses, plasmids and units of genetic variation.</title>
        <authorList>
            <person name="Nielsen H.B."/>
            <person name="Almeida M."/>
            <person name="Juncker A.S."/>
            <person name="Rasmussen S."/>
            <person name="Li J."/>
            <person name="Sunagawa S."/>
            <person name="Plichta D."/>
            <person name="Gautier L."/>
            <person name="Le Chatelier E."/>
            <person name="Peletier E."/>
            <person name="Bonde I."/>
            <person name="Nielsen T."/>
            <person name="Manichanh C."/>
            <person name="Arumugam M."/>
            <person name="Batto J."/>
            <person name="Santos M.B.Q.D."/>
            <person name="Blom N."/>
            <person name="Borruel N."/>
            <person name="Burgdorf K.S."/>
            <person name="Boumezbeur F."/>
            <person name="Casellas F."/>
            <person name="Dore J."/>
            <person name="Guarner F."/>
            <person name="Hansen T."/>
            <person name="Hildebrand F."/>
            <person name="Kaas R.S."/>
            <person name="Kennedy S."/>
            <person name="Kristiansen K."/>
            <person name="Kultima J.R."/>
            <person name="Leonard P."/>
            <person name="Levenez F."/>
            <person name="Lund O."/>
            <person name="Moumen B."/>
            <person name="Le Paslier D."/>
            <person name="Pons N."/>
            <person name="Pedersen O."/>
            <person name="Prifti E."/>
            <person name="Qin J."/>
            <person name="Raes J."/>
            <person name="Tap J."/>
            <person name="Tims S."/>
            <person name="Ussery D.W."/>
            <person name="Yamada T."/>
            <person name="MetaHit consortium"/>
            <person name="Renault P."/>
            <person name="Sicheritz-Ponten T."/>
            <person name="Bork P."/>
            <person name="Wang J."/>
            <person name="Brunak S."/>
            <person name="Ehrlich S.D."/>
        </authorList>
    </citation>
    <scope>NUCLEOTIDE SEQUENCE [LARGE SCALE GENOMIC DNA]</scope>
</reference>
<dbReference type="Gene3D" id="3.30.160.60">
    <property type="entry name" value="Classic Zinc Finger"/>
    <property type="match status" value="1"/>
</dbReference>
<evidence type="ECO:0000256" key="1">
    <source>
        <dbReference type="ARBA" id="ARBA00008857"/>
    </source>
</evidence>
<dbReference type="SUPFAM" id="SSF56349">
    <property type="entry name" value="DNA breaking-rejoining enzymes"/>
    <property type="match status" value="1"/>
</dbReference>
<dbReference type="PROSITE" id="PS51898">
    <property type="entry name" value="TYR_RECOMBINASE"/>
    <property type="match status" value="1"/>
</dbReference>
<dbReference type="AlphaFoldDB" id="R7G9C5"/>
<evidence type="ECO:0000256" key="3">
    <source>
        <dbReference type="ARBA" id="ARBA00023125"/>
    </source>
</evidence>
<comment type="similarity">
    <text evidence="1">Belongs to the 'phage' integrase family.</text>
</comment>
<dbReference type="EMBL" id="CBIN010000280">
    <property type="protein sequence ID" value="CDE23591.1"/>
    <property type="molecule type" value="Genomic_DNA"/>
</dbReference>
<protein>
    <recommendedName>
        <fullName evidence="5">Tyr recombinase domain-containing protein</fullName>
    </recommendedName>
</protein>
<evidence type="ECO:0000259" key="5">
    <source>
        <dbReference type="PROSITE" id="PS51898"/>
    </source>
</evidence>
<evidence type="ECO:0000256" key="4">
    <source>
        <dbReference type="ARBA" id="ARBA00023172"/>
    </source>
</evidence>
<dbReference type="PANTHER" id="PTHR30629:SF2">
    <property type="entry name" value="PROPHAGE INTEGRASE INTS-RELATED"/>
    <property type="match status" value="1"/>
</dbReference>